<comment type="pathway">
    <text evidence="2 9">Protein modification; protein ubiquitination.</text>
</comment>
<proteinExistence type="inferred from homology"/>
<keyword evidence="7 9" id="KW-0862">Zinc</keyword>
<evidence type="ECO:0000256" key="6">
    <source>
        <dbReference type="ARBA" id="ARBA00022771"/>
    </source>
</evidence>
<evidence type="ECO:0000256" key="2">
    <source>
        <dbReference type="ARBA" id="ARBA00004906"/>
    </source>
</evidence>
<feature type="domain" description="RING-type" evidence="11">
    <location>
        <begin position="735"/>
        <end position="774"/>
    </location>
</feature>
<evidence type="ECO:0000256" key="1">
    <source>
        <dbReference type="ARBA" id="ARBA00000900"/>
    </source>
</evidence>
<dbReference type="CDD" id="cd09633">
    <property type="entry name" value="Deltex_C"/>
    <property type="match status" value="1"/>
</dbReference>
<feature type="compositionally biased region" description="Polar residues" evidence="10">
    <location>
        <begin position="61"/>
        <end position="89"/>
    </location>
</feature>
<dbReference type="FunFam" id="3.30.390.130:FF:000001">
    <property type="entry name" value="Probable E3 ubiquitin-protein ligase DTX3"/>
    <property type="match status" value="1"/>
</dbReference>
<dbReference type="SUPFAM" id="SSF57850">
    <property type="entry name" value="RING/U-box"/>
    <property type="match status" value="1"/>
</dbReference>
<keyword evidence="5 9" id="KW-0479">Metal-binding</keyword>
<feature type="compositionally biased region" description="Basic and acidic residues" evidence="10">
    <location>
        <begin position="208"/>
        <end position="221"/>
    </location>
</feature>
<comment type="catalytic activity">
    <reaction evidence="1 9">
        <text>S-ubiquitinyl-[E2 ubiquitin-conjugating enzyme]-L-cysteine + [acceptor protein]-L-lysine = [E2 ubiquitin-conjugating enzyme]-L-cysteine + N(6)-ubiquitinyl-[acceptor protein]-L-lysine.</text>
        <dbReference type="EC" id="2.3.2.27"/>
    </reaction>
</comment>
<dbReference type="GO" id="GO:0008270">
    <property type="term" value="F:zinc ion binding"/>
    <property type="evidence" value="ECO:0007669"/>
    <property type="project" value="UniProtKB-KW"/>
</dbReference>
<dbReference type="InterPro" id="IPR018957">
    <property type="entry name" value="Znf_C3HC4_RING-type"/>
</dbReference>
<dbReference type="PROSITE" id="PS50089">
    <property type="entry name" value="ZF_RING_2"/>
    <property type="match status" value="1"/>
</dbReference>
<evidence type="ECO:0000256" key="10">
    <source>
        <dbReference type="SAM" id="MobiDB-lite"/>
    </source>
</evidence>
<feature type="region of interest" description="Disordered" evidence="10">
    <location>
        <begin position="338"/>
        <end position="359"/>
    </location>
</feature>
<dbReference type="Pfam" id="PF00097">
    <property type="entry name" value="zf-C3HC4"/>
    <property type="match status" value="1"/>
</dbReference>
<comment type="subcellular location">
    <subcellularLocation>
        <location evidence="9">Cytoplasm</location>
    </subcellularLocation>
</comment>
<feature type="compositionally biased region" description="Polar residues" evidence="10">
    <location>
        <begin position="126"/>
        <end position="137"/>
    </location>
</feature>
<dbReference type="InterPro" id="IPR039396">
    <property type="entry name" value="Deltex_C"/>
</dbReference>
<dbReference type="Pfam" id="PF18102">
    <property type="entry name" value="DTC"/>
    <property type="match status" value="1"/>
</dbReference>
<feature type="region of interest" description="Disordered" evidence="10">
    <location>
        <begin position="309"/>
        <end position="328"/>
    </location>
</feature>
<accession>A0A2D0PMU9</accession>
<dbReference type="Proteomes" id="UP000221080">
    <property type="component" value="Chromosome 21"/>
</dbReference>
<keyword evidence="12" id="KW-1185">Reference proteome</keyword>
<dbReference type="Gene3D" id="3.30.390.130">
    <property type="match status" value="1"/>
</dbReference>
<keyword evidence="4 9" id="KW-0808">Transferase</keyword>
<dbReference type="InterPro" id="IPR048409">
    <property type="entry name" value="DTX3L_KH-like"/>
</dbReference>
<dbReference type="RefSeq" id="XP_017306395.1">
    <property type="nucleotide sequence ID" value="XM_017450906.3"/>
</dbReference>
<dbReference type="InterPro" id="IPR039399">
    <property type="entry name" value="Deltex_C_sf"/>
</dbReference>
<name>A0A2D0PMU9_ICTPU</name>
<dbReference type="GeneID" id="108255167"/>
<evidence type="ECO:0000256" key="7">
    <source>
        <dbReference type="ARBA" id="ARBA00022833"/>
    </source>
</evidence>
<evidence type="ECO:0000313" key="13">
    <source>
        <dbReference type="RefSeq" id="XP_017306395.1"/>
    </source>
</evidence>
<sequence>MTSVDESMNSEDSDATQNQAPNQNQCRNQAQDQTSMKSDPEKTTQGPENMDMDTVEPEPTPSSSGNQAPSPDTTAITTQPSSNHTQHLHQNPPGHYQYQDLGTADPRGSNPESLPAAQISSIQQQDQMNSLELSASATDEEMLKRTTNAGGPPEDQETDLYRSPEEIQNPAAAADVTGVIETSSSASKSSDTTHKKRQINLLRGNSVNEKKDTTNHDERKPSAPPDVAKVYVKVDWLDEIPKRWKNHLQIALQTWCNSELKEKCSVDVVQLVGDERTAEVEITPSTALKNIKTGKLTFKQLDKRATVHFQDYEPPSVDTDSSPKMNKDVTDAEKNLTESLKDGRAASHSPENTDKPGASHPLTLPVFQYWYLSQAYRKELDLIENEFGVKINAETSVSFSAEKANEKRESDSVSRATQAFTALGQNAIKNLKYVSVPQTHMESDIMKETLRIIPNEQHKIMLSMSANNYLLSGPEQITSMVEKRLNLEQTSFSYNKSHNMETDPKQWGTPGNWSSTQTSQTLDMDIRDTQAPVEMDEAHWKLMMIAFEKQLSEIQNKYGVRFDVESVRGLFKVSARSTGTHQVNLETHALRALTHLYQKVVTSAVTCDLKDSSYTEKVSQAFERIRSRHSCVGGGDRNGSWKLFGLPKHLVPAIADIEKIVGHPVFDDKTKQMLGYPWDFPQASGFQRGQMGMDVMRGAHGTDLRGGKENFDFNQGIQNKAKENVKEKESEEDKCPICLDTFIKKTKLDCGHEFCKECLKLTINSNGAICPLCKKIFGILKGNQPKGKMEVQHHKHTDLPGFPRCGTIIISYHIPDGTQTSEHPNPGKPYYGTHRTAYLPDNAEGNHVLKLLRRAFDQKLTFTVGFSRTTGADDMVIWNDIHHKTNTHGGPQSYGYPDPDYLQRVKEELKAKGIE</sequence>
<dbReference type="GO" id="GO:0005737">
    <property type="term" value="C:cytoplasm"/>
    <property type="evidence" value="ECO:0007669"/>
    <property type="project" value="UniProtKB-SubCell"/>
</dbReference>
<feature type="compositionally biased region" description="Polar residues" evidence="10">
    <location>
        <begin position="15"/>
        <end position="47"/>
    </location>
</feature>
<dbReference type="GO" id="GO:0007219">
    <property type="term" value="P:Notch signaling pathway"/>
    <property type="evidence" value="ECO:0007669"/>
    <property type="project" value="InterPro"/>
</dbReference>
<evidence type="ECO:0000259" key="11">
    <source>
        <dbReference type="PROSITE" id="PS50089"/>
    </source>
</evidence>
<feature type="compositionally biased region" description="Low complexity" evidence="10">
    <location>
        <begin position="116"/>
        <end position="125"/>
    </location>
</feature>
<dbReference type="SMART" id="SM00184">
    <property type="entry name" value="RING"/>
    <property type="match status" value="1"/>
</dbReference>
<dbReference type="AlphaFoldDB" id="A0A2D0PMU9"/>
<comment type="similarity">
    <text evidence="3 9">Belongs to the Deltex family.</text>
</comment>
<dbReference type="GO" id="GO:0061630">
    <property type="term" value="F:ubiquitin protein ligase activity"/>
    <property type="evidence" value="ECO:0007669"/>
    <property type="project" value="UniProtKB-UniRule"/>
</dbReference>
<protein>
    <recommendedName>
        <fullName evidence="9">E3 ubiquitin-protein ligase</fullName>
        <ecNumber evidence="9">2.3.2.27</ecNumber>
    </recommendedName>
</protein>
<keyword evidence="6 8" id="KW-0863">Zinc-finger</keyword>
<dbReference type="UniPathway" id="UPA00143"/>
<evidence type="ECO:0000256" key="3">
    <source>
        <dbReference type="ARBA" id="ARBA00009413"/>
    </source>
</evidence>
<reference evidence="13" key="2">
    <citation type="submission" date="2025-08" db="UniProtKB">
        <authorList>
            <consortium name="RefSeq"/>
        </authorList>
    </citation>
    <scope>IDENTIFICATION</scope>
    <source>
        <tissue evidence="13">Blood</tissue>
    </source>
</reference>
<keyword evidence="9" id="KW-0963">Cytoplasm</keyword>
<dbReference type="Gene3D" id="3.30.40.10">
    <property type="entry name" value="Zinc/RING finger domain, C3HC4 (zinc finger)"/>
    <property type="match status" value="1"/>
</dbReference>
<evidence type="ECO:0000256" key="4">
    <source>
        <dbReference type="ARBA" id="ARBA00022679"/>
    </source>
</evidence>
<evidence type="ECO:0000313" key="12">
    <source>
        <dbReference type="Proteomes" id="UP000221080"/>
    </source>
</evidence>
<gene>
    <name evidence="13" type="primary">LOC108255167</name>
</gene>
<evidence type="ECO:0000256" key="8">
    <source>
        <dbReference type="PROSITE-ProRule" id="PRU00175"/>
    </source>
</evidence>
<dbReference type="InterPro" id="IPR001841">
    <property type="entry name" value="Znf_RING"/>
</dbReference>
<organism evidence="12 13">
    <name type="scientific">Ictalurus punctatus</name>
    <name type="common">Channel catfish</name>
    <name type="synonym">Silurus punctatus</name>
    <dbReference type="NCBI Taxonomy" id="7998"/>
    <lineage>
        <taxon>Eukaryota</taxon>
        <taxon>Metazoa</taxon>
        <taxon>Chordata</taxon>
        <taxon>Craniata</taxon>
        <taxon>Vertebrata</taxon>
        <taxon>Euteleostomi</taxon>
        <taxon>Actinopterygii</taxon>
        <taxon>Neopterygii</taxon>
        <taxon>Teleostei</taxon>
        <taxon>Ostariophysi</taxon>
        <taxon>Siluriformes</taxon>
        <taxon>Ictaluridae</taxon>
        <taxon>Ictalurus</taxon>
    </lineage>
</organism>
<dbReference type="GO" id="GO:0016567">
    <property type="term" value="P:protein ubiquitination"/>
    <property type="evidence" value="ECO:0007669"/>
    <property type="project" value="UniProtKB-UniRule"/>
</dbReference>
<dbReference type="PANTHER" id="PTHR12622">
    <property type="entry name" value="DELTEX-RELATED"/>
    <property type="match status" value="1"/>
</dbReference>
<dbReference type="PROSITE" id="PS00518">
    <property type="entry name" value="ZF_RING_1"/>
    <property type="match status" value="1"/>
</dbReference>
<dbReference type="EC" id="2.3.2.27" evidence="9"/>
<dbReference type="InterPro" id="IPR013083">
    <property type="entry name" value="Znf_RING/FYVE/PHD"/>
</dbReference>
<reference evidence="12" key="1">
    <citation type="journal article" date="2016" name="Nat. Commun.">
        <title>The channel catfish genome sequence provides insights into the evolution of scale formation in teleosts.</title>
        <authorList>
            <person name="Liu Z."/>
            <person name="Liu S."/>
            <person name="Yao J."/>
            <person name="Bao L."/>
            <person name="Zhang J."/>
            <person name="Li Y."/>
            <person name="Jiang C."/>
            <person name="Sun L."/>
            <person name="Wang R."/>
            <person name="Zhang Y."/>
            <person name="Zhou T."/>
            <person name="Zeng Q."/>
            <person name="Fu Q."/>
            <person name="Gao S."/>
            <person name="Li N."/>
            <person name="Koren S."/>
            <person name="Jiang Y."/>
            <person name="Zimin A."/>
            <person name="Xu P."/>
            <person name="Phillippy A.M."/>
            <person name="Geng X."/>
            <person name="Song L."/>
            <person name="Sun F."/>
            <person name="Li C."/>
            <person name="Wang X."/>
            <person name="Chen A."/>
            <person name="Jin Y."/>
            <person name="Yuan Z."/>
            <person name="Yang Y."/>
            <person name="Tan S."/>
            <person name="Peatman E."/>
            <person name="Lu J."/>
            <person name="Qin Z."/>
            <person name="Dunham R."/>
            <person name="Li Z."/>
            <person name="Sonstegard T."/>
            <person name="Feng J."/>
            <person name="Danzmann R.G."/>
            <person name="Schroeder S."/>
            <person name="Scheffler B."/>
            <person name="Duke M.V."/>
            <person name="Ballard L."/>
            <person name="Kucuktas H."/>
            <person name="Kaltenboeck L."/>
            <person name="Liu H."/>
            <person name="Armbruster J."/>
            <person name="Xie Y."/>
            <person name="Kirby M.L."/>
            <person name="Tian Y."/>
            <person name="Flanagan M.E."/>
            <person name="Mu W."/>
            <person name="Waldbieser G.C."/>
        </authorList>
    </citation>
    <scope>NUCLEOTIDE SEQUENCE [LARGE SCALE GENOMIC DNA]</scope>
    <source>
        <strain evidence="12">SDA103</strain>
    </source>
</reference>
<evidence type="ECO:0000256" key="9">
    <source>
        <dbReference type="RuleBase" id="RU367105"/>
    </source>
</evidence>
<dbReference type="InterPro" id="IPR017907">
    <property type="entry name" value="Znf_RING_CS"/>
</dbReference>
<evidence type="ECO:0000256" key="5">
    <source>
        <dbReference type="ARBA" id="ARBA00022723"/>
    </source>
</evidence>
<dbReference type="InterPro" id="IPR039398">
    <property type="entry name" value="Deltex_fam"/>
</dbReference>
<dbReference type="KEGG" id="ipu:108255167"/>
<feature type="region of interest" description="Disordered" evidence="10">
    <location>
        <begin position="1"/>
        <end position="224"/>
    </location>
</feature>
<dbReference type="OrthoDB" id="527344at2759"/>
<dbReference type="Pfam" id="PF21718">
    <property type="entry name" value="KH_DTX3L"/>
    <property type="match status" value="1"/>
</dbReference>